<dbReference type="OrthoDB" id="1100059at2"/>
<protein>
    <submittedName>
        <fullName evidence="1">Uncharacterized protein</fullName>
    </submittedName>
</protein>
<dbReference type="Proteomes" id="UP000219281">
    <property type="component" value="Unassembled WGS sequence"/>
</dbReference>
<organism evidence="1 2">
    <name type="scientific">Pedobacter xixiisoli</name>
    <dbReference type="NCBI Taxonomy" id="1476464"/>
    <lineage>
        <taxon>Bacteria</taxon>
        <taxon>Pseudomonadati</taxon>
        <taxon>Bacteroidota</taxon>
        <taxon>Sphingobacteriia</taxon>
        <taxon>Sphingobacteriales</taxon>
        <taxon>Sphingobacteriaceae</taxon>
        <taxon>Pedobacter</taxon>
    </lineage>
</organism>
<dbReference type="EMBL" id="OCMT01000004">
    <property type="protein sequence ID" value="SOD19941.1"/>
    <property type="molecule type" value="Genomic_DNA"/>
</dbReference>
<dbReference type="RefSeq" id="WP_097133432.1">
    <property type="nucleotide sequence ID" value="NZ_OCMT01000004.1"/>
</dbReference>
<accession>A0A286ADG4</accession>
<dbReference type="AlphaFoldDB" id="A0A286ADG4"/>
<evidence type="ECO:0000313" key="2">
    <source>
        <dbReference type="Proteomes" id="UP000219281"/>
    </source>
</evidence>
<proteinExistence type="predicted"/>
<keyword evidence="2" id="KW-1185">Reference proteome</keyword>
<sequence length="185" mass="21308">MKQLLTLIFITQTFASFGQDKHNYVHFNKLTDIEGTAYVIASIENLGKMYDTKSQYLLFINTQTGDTKQVDFPKSPYIEKIEQIKIDSLGINKIVIAAKTVDLDGKNGVNWNDPKQIIVLSVDGKEKTQLTDNKFYSRQWIVNRQTGTIVVTGHYDTNNNNKYDKTDKNEIHIYDLKTLKLIRKL</sequence>
<name>A0A286ADG4_9SPHI</name>
<gene>
    <name evidence="1" type="ORF">SAMN06297358_3648</name>
</gene>
<reference evidence="2" key="1">
    <citation type="submission" date="2017-09" db="EMBL/GenBank/DDBJ databases">
        <authorList>
            <person name="Varghese N."/>
            <person name="Submissions S."/>
        </authorList>
    </citation>
    <scope>NUCLEOTIDE SEQUENCE [LARGE SCALE GENOMIC DNA]</scope>
    <source>
        <strain evidence="2">CGMCC 1.12803</strain>
    </source>
</reference>
<evidence type="ECO:0000313" key="1">
    <source>
        <dbReference type="EMBL" id="SOD19941.1"/>
    </source>
</evidence>